<dbReference type="AlphaFoldDB" id="A0AAU7B1T6"/>
<sequence>MPTLLLPIKGNCGLGVRDVDELMAFAAKVTG</sequence>
<evidence type="ECO:0000313" key="1">
    <source>
        <dbReference type="EMBL" id="XAY07884.1"/>
    </source>
</evidence>
<proteinExistence type="predicted"/>
<accession>A0AAU7B1T6</accession>
<dbReference type="EMBL" id="CP114014">
    <property type="protein sequence ID" value="XAY07884.1"/>
    <property type="molecule type" value="Genomic_DNA"/>
</dbReference>
<name>A0AAU7B1T6_9ACTN</name>
<protein>
    <submittedName>
        <fullName evidence="1">Uncharacterized protein</fullName>
    </submittedName>
</protein>
<gene>
    <name evidence="1" type="ORF">DSM112329_04776</name>
</gene>
<dbReference type="KEGG" id="parq:DSM112329_04776"/>
<reference evidence="1" key="1">
    <citation type="submission" date="2022-12" db="EMBL/GenBank/DDBJ databases">
        <title>Paraconexibacter alkalitolerans sp. nov. and Baekduia alba sp. nov., isolated from soil and emended description of the genera Paraconexibacter (Chun et al., 2020) and Baekduia (An et al., 2020).</title>
        <authorList>
            <person name="Vieira S."/>
            <person name="Huber K.J."/>
            <person name="Geppert A."/>
            <person name="Wolf J."/>
            <person name="Neumann-Schaal M."/>
            <person name="Muesken M."/>
            <person name="Overmann J."/>
        </authorList>
    </citation>
    <scope>NUCLEOTIDE SEQUENCE</scope>
    <source>
        <strain evidence="1">AEG42_29</strain>
    </source>
</reference>
<organism evidence="1">
    <name type="scientific">Paraconexibacter sp. AEG42_29</name>
    <dbReference type="NCBI Taxonomy" id="2997339"/>
    <lineage>
        <taxon>Bacteria</taxon>
        <taxon>Bacillati</taxon>
        <taxon>Actinomycetota</taxon>
        <taxon>Thermoleophilia</taxon>
        <taxon>Solirubrobacterales</taxon>
        <taxon>Paraconexibacteraceae</taxon>
        <taxon>Paraconexibacter</taxon>
    </lineage>
</organism>